<comment type="function">
    <text evidence="4">Formation of pseudouridine at positions 38, 39 and 40 in the anticodon stem and loop of transfer RNAs.</text>
</comment>
<dbReference type="HAMAP" id="MF_00171">
    <property type="entry name" value="TruA"/>
    <property type="match status" value="1"/>
</dbReference>
<comment type="similarity">
    <text evidence="1 4 7">Belongs to the tRNA pseudouridine synthase TruA family.</text>
</comment>
<dbReference type="InterPro" id="IPR020095">
    <property type="entry name" value="PsdUridine_synth_TruA_C"/>
</dbReference>
<evidence type="ECO:0000256" key="4">
    <source>
        <dbReference type="HAMAP-Rule" id="MF_00171"/>
    </source>
</evidence>
<dbReference type="PATRIC" id="fig|93930.3.peg.1460"/>
<dbReference type="GO" id="GO:0003723">
    <property type="term" value="F:RNA binding"/>
    <property type="evidence" value="ECO:0007669"/>
    <property type="project" value="InterPro"/>
</dbReference>
<evidence type="ECO:0000256" key="3">
    <source>
        <dbReference type="ARBA" id="ARBA00023235"/>
    </source>
</evidence>
<dbReference type="PANTHER" id="PTHR11142:SF0">
    <property type="entry name" value="TRNA PSEUDOURIDINE SYNTHASE-LIKE 1"/>
    <property type="match status" value="1"/>
</dbReference>
<feature type="domain" description="Pseudouridine synthase I TruA alpha/beta" evidence="8">
    <location>
        <begin position="6"/>
        <end position="105"/>
    </location>
</feature>
<comment type="catalytic activity">
    <reaction evidence="4 7">
        <text>uridine(38/39/40) in tRNA = pseudouridine(38/39/40) in tRNA</text>
        <dbReference type="Rhea" id="RHEA:22376"/>
        <dbReference type="Rhea" id="RHEA-COMP:10085"/>
        <dbReference type="Rhea" id="RHEA-COMP:10087"/>
        <dbReference type="ChEBI" id="CHEBI:65314"/>
        <dbReference type="ChEBI" id="CHEBI:65315"/>
        <dbReference type="EC" id="5.4.99.12"/>
    </reaction>
</comment>
<dbReference type="PANTHER" id="PTHR11142">
    <property type="entry name" value="PSEUDOURIDYLATE SYNTHASE"/>
    <property type="match status" value="1"/>
</dbReference>
<organism evidence="9 10">
    <name type="scientific">Thermotoga petrophila</name>
    <dbReference type="NCBI Taxonomy" id="93929"/>
    <lineage>
        <taxon>Bacteria</taxon>
        <taxon>Thermotogati</taxon>
        <taxon>Thermotogota</taxon>
        <taxon>Thermotogae</taxon>
        <taxon>Thermotogales</taxon>
        <taxon>Thermotogaceae</taxon>
        <taxon>Thermotoga</taxon>
    </lineage>
</organism>
<proteinExistence type="inferred from homology"/>
<comment type="subunit">
    <text evidence="4">Homodimer.</text>
</comment>
<dbReference type="GO" id="GO:0160147">
    <property type="term" value="F:tRNA pseudouridine(38-40) synthase activity"/>
    <property type="evidence" value="ECO:0007669"/>
    <property type="project" value="UniProtKB-EC"/>
</dbReference>
<dbReference type="Pfam" id="PF01416">
    <property type="entry name" value="PseudoU_synth_1"/>
    <property type="match status" value="2"/>
</dbReference>
<evidence type="ECO:0000313" key="10">
    <source>
        <dbReference type="Proteomes" id="UP000058636"/>
    </source>
</evidence>
<comment type="caution">
    <text evidence="4">Lacks conserved residue(s) required for the propagation of feature annotation.</text>
</comment>
<evidence type="ECO:0000313" key="9">
    <source>
        <dbReference type="EMBL" id="KUK23277.1"/>
    </source>
</evidence>
<evidence type="ECO:0000256" key="6">
    <source>
        <dbReference type="PIRSR" id="PIRSR001430-2"/>
    </source>
</evidence>
<dbReference type="FunFam" id="3.30.70.660:FF:000026">
    <property type="entry name" value="tRNA pseudouridine synthase A"/>
    <property type="match status" value="1"/>
</dbReference>
<dbReference type="InterPro" id="IPR020103">
    <property type="entry name" value="PsdUridine_synth_cat_dom_sf"/>
</dbReference>
<gene>
    <name evidence="4" type="primary">truA</name>
    <name evidence="9" type="ORF">XD57_0616</name>
</gene>
<dbReference type="EMBL" id="LGFG01000035">
    <property type="protein sequence ID" value="KUK23277.1"/>
    <property type="molecule type" value="Genomic_DNA"/>
</dbReference>
<reference evidence="9 10" key="1">
    <citation type="journal article" date="2015" name="MBio">
        <title>Genome-Resolved Metagenomic Analysis Reveals Roles for Candidate Phyla and Other Microbial Community Members in Biogeochemical Transformations in Oil Reservoirs.</title>
        <authorList>
            <person name="Hu P."/>
            <person name="Tom L."/>
            <person name="Singh A."/>
            <person name="Thomas B.C."/>
            <person name="Baker B.J."/>
            <person name="Piceno Y.M."/>
            <person name="Andersen G.L."/>
            <person name="Banfield J.F."/>
        </authorList>
    </citation>
    <scope>NUCLEOTIDE SEQUENCE [LARGE SCALE GENOMIC DNA]</scope>
    <source>
        <strain evidence="9">46_26</strain>
    </source>
</reference>
<sequence>MKRVAAVIEYDGSNFFGYQGQPDVRTVQGVIEDALERIFKQRIYTQAAGRTDAGVHANGQLIAFNCPNDRMTTEDIRNAMNANLPDDVYVKEVFEVPVNFHPRFDVTKRIYHYFILTSRQKNVFLRKYVWWFPYELDLDAMRKAAKYLEGTHDFTSFKTGSDERDPVRTIYRIRILRLKNDLVLIRVEGRSFLRRMVRNIVAALVKVGLKQWEPEKMKEVLEARDRSAAAGTAPAHGLYFYKVLF</sequence>
<evidence type="ECO:0000256" key="2">
    <source>
        <dbReference type="ARBA" id="ARBA00022694"/>
    </source>
</evidence>
<keyword evidence="3 4" id="KW-0413">Isomerase</keyword>
<dbReference type="InterPro" id="IPR001406">
    <property type="entry name" value="PsdUridine_synth_TruA"/>
</dbReference>
<accession>A0A101EQY3</accession>
<protein>
    <recommendedName>
        <fullName evidence="4">tRNA pseudouridine synthase A</fullName>
        <ecNumber evidence="4">5.4.99.12</ecNumber>
    </recommendedName>
    <alternativeName>
        <fullName evidence="4">tRNA pseudouridine(38-40) synthase</fullName>
    </alternativeName>
    <alternativeName>
        <fullName evidence="4">tRNA pseudouridylate synthase I</fullName>
    </alternativeName>
    <alternativeName>
        <fullName evidence="4">tRNA-uridine isomerase I</fullName>
    </alternativeName>
</protein>
<evidence type="ECO:0000256" key="1">
    <source>
        <dbReference type="ARBA" id="ARBA00009375"/>
    </source>
</evidence>
<name>A0A101EQY3_9THEM</name>
<evidence type="ECO:0000256" key="7">
    <source>
        <dbReference type="RuleBase" id="RU003792"/>
    </source>
</evidence>
<feature type="domain" description="Pseudouridine synthase I TruA alpha/beta" evidence="8">
    <location>
        <begin position="144"/>
        <end position="245"/>
    </location>
</feature>
<dbReference type="GO" id="GO:0031119">
    <property type="term" value="P:tRNA pseudouridine synthesis"/>
    <property type="evidence" value="ECO:0007669"/>
    <property type="project" value="UniProtKB-UniRule"/>
</dbReference>
<dbReference type="EC" id="5.4.99.12" evidence="4"/>
<dbReference type="FunFam" id="3.30.70.580:FF:000001">
    <property type="entry name" value="tRNA pseudouridine synthase A"/>
    <property type="match status" value="1"/>
</dbReference>
<dbReference type="Gene3D" id="3.30.70.580">
    <property type="entry name" value="Pseudouridine synthase I, catalytic domain, N-terminal subdomain"/>
    <property type="match status" value="1"/>
</dbReference>
<feature type="active site" description="Nucleophile" evidence="4 5">
    <location>
        <position position="52"/>
    </location>
</feature>
<feature type="binding site" evidence="4 6">
    <location>
        <position position="111"/>
    </location>
    <ligand>
        <name>substrate</name>
    </ligand>
</feature>
<dbReference type="NCBIfam" id="TIGR00071">
    <property type="entry name" value="hisT_truA"/>
    <property type="match status" value="1"/>
</dbReference>
<comment type="caution">
    <text evidence="9">The sequence shown here is derived from an EMBL/GenBank/DDBJ whole genome shotgun (WGS) entry which is preliminary data.</text>
</comment>
<dbReference type="InterPro" id="IPR020094">
    <property type="entry name" value="TruA/RsuA/RluB/E/F_N"/>
</dbReference>
<evidence type="ECO:0000259" key="8">
    <source>
        <dbReference type="Pfam" id="PF01416"/>
    </source>
</evidence>
<evidence type="ECO:0000256" key="5">
    <source>
        <dbReference type="PIRSR" id="PIRSR001430-1"/>
    </source>
</evidence>
<dbReference type="AlphaFoldDB" id="A0A101EQY3"/>
<keyword evidence="2 4" id="KW-0819">tRNA processing</keyword>
<dbReference type="SUPFAM" id="SSF55120">
    <property type="entry name" value="Pseudouridine synthase"/>
    <property type="match status" value="1"/>
</dbReference>
<dbReference type="Proteomes" id="UP000058636">
    <property type="component" value="Unassembled WGS sequence"/>
</dbReference>
<dbReference type="PIRSF" id="PIRSF001430">
    <property type="entry name" value="tRNA_psdUrid_synth"/>
    <property type="match status" value="1"/>
</dbReference>
<dbReference type="CDD" id="cd02570">
    <property type="entry name" value="PseudoU_synth_EcTruA"/>
    <property type="match status" value="1"/>
</dbReference>
<dbReference type="InterPro" id="IPR020097">
    <property type="entry name" value="PsdUridine_synth_TruA_a/b_dom"/>
</dbReference>
<dbReference type="Gene3D" id="3.30.70.660">
    <property type="entry name" value="Pseudouridine synthase I, catalytic domain, C-terminal subdomain"/>
    <property type="match status" value="1"/>
</dbReference>